<dbReference type="CDD" id="cd00609">
    <property type="entry name" value="AAT_like"/>
    <property type="match status" value="1"/>
</dbReference>
<dbReference type="InterPro" id="IPR004839">
    <property type="entry name" value="Aminotransferase_I/II_large"/>
</dbReference>
<dbReference type="EMBL" id="SRHE01000044">
    <property type="protein sequence ID" value="TWW12111.1"/>
    <property type="molecule type" value="Genomic_DNA"/>
</dbReference>
<evidence type="ECO:0000259" key="5">
    <source>
        <dbReference type="Pfam" id="PF00155"/>
    </source>
</evidence>
<comment type="cofactor">
    <cofactor evidence="1">
        <name>pyridoxal 5'-phosphate</name>
        <dbReference type="ChEBI" id="CHEBI:597326"/>
    </cofactor>
</comment>
<evidence type="ECO:0000313" key="6">
    <source>
        <dbReference type="EMBL" id="TWW12111.1"/>
    </source>
</evidence>
<comment type="caution">
    <text evidence="6">The sequence shown here is derived from an EMBL/GenBank/DDBJ whole genome shotgun (WGS) entry which is preliminary data.</text>
</comment>
<dbReference type="Gene3D" id="3.90.1150.10">
    <property type="entry name" value="Aspartate Aminotransferase, domain 1"/>
    <property type="match status" value="1"/>
</dbReference>
<dbReference type="Gene3D" id="3.40.640.10">
    <property type="entry name" value="Type I PLP-dependent aspartate aminotransferase-like (Major domain)"/>
    <property type="match status" value="1"/>
</dbReference>
<dbReference type="Proteomes" id="UP000321083">
    <property type="component" value="Unassembled WGS sequence"/>
</dbReference>
<dbReference type="GO" id="GO:1901605">
    <property type="term" value="P:alpha-amino acid metabolic process"/>
    <property type="evidence" value="ECO:0007669"/>
    <property type="project" value="TreeGrafter"/>
</dbReference>
<evidence type="ECO:0000256" key="3">
    <source>
        <dbReference type="ARBA" id="ARBA00022679"/>
    </source>
</evidence>
<accession>A0A5C6MGP2</accession>
<evidence type="ECO:0000313" key="7">
    <source>
        <dbReference type="Proteomes" id="UP000321083"/>
    </source>
</evidence>
<dbReference type="InterPro" id="IPR015424">
    <property type="entry name" value="PyrdxlP-dep_Trfase"/>
</dbReference>
<dbReference type="GO" id="GO:0008483">
    <property type="term" value="F:transaminase activity"/>
    <property type="evidence" value="ECO:0007669"/>
    <property type="project" value="UniProtKB-KW"/>
</dbReference>
<dbReference type="GO" id="GO:0030170">
    <property type="term" value="F:pyridoxal phosphate binding"/>
    <property type="evidence" value="ECO:0007669"/>
    <property type="project" value="InterPro"/>
</dbReference>
<keyword evidence="3 6" id="KW-0808">Transferase</keyword>
<feature type="domain" description="Aminotransferase class I/classII large" evidence="5">
    <location>
        <begin position="32"/>
        <end position="387"/>
    </location>
</feature>
<reference evidence="6 7" key="2">
    <citation type="submission" date="2019-08" db="EMBL/GenBank/DDBJ databases">
        <authorList>
            <person name="Henke P."/>
        </authorList>
    </citation>
    <scope>NUCLEOTIDE SEQUENCE [LARGE SCALE GENOMIC DNA]</scope>
    <source>
        <strain evidence="6">Phe10_nw2017</strain>
    </source>
</reference>
<keyword evidence="7" id="KW-1185">Reference proteome</keyword>
<sequence length="429" mass="47867">MRHPVLRLSDQALRSADQAIGFLMQQAVENADCISLAAGLVDEQTLPVDLVRETVGKVLAESGSGSRLLQYGTTQGPEPLRRVFREYLAELEQRTDRLSDLPLSQLFLTTGSQQLLALLAQALFNPGDICLVAAPTYFVFLGVLQAVGADIVPVTADGFGMCPAALRETLSRLEQEGRLSRVRLVYVVSDFENPSGVSVSAERRPQLLSLAREFSRESRIFLLEDAAYRELRYDGVSPASIWSFDRDRETVILAQTFSKSFSPGIRVGLGVVPQSLVKPLSDLKGNEDFESAHLNQHVVARALKDRTYHQHVQRVRDNYRIKRDAMLEAADREFGGLPGVSWYRPEGGMYVWMRLPDSVPTGFQSAMFRRATQVDKVMYVPGELCYPQDWPARPRSEMRLSFGVQSPDGIREGMRRLASSVRWALETGG</sequence>
<evidence type="ECO:0000256" key="1">
    <source>
        <dbReference type="ARBA" id="ARBA00001933"/>
    </source>
</evidence>
<dbReference type="SUPFAM" id="SSF53383">
    <property type="entry name" value="PLP-dependent transferases"/>
    <property type="match status" value="1"/>
</dbReference>
<dbReference type="InterPro" id="IPR050859">
    <property type="entry name" value="Class-I_PLP-dep_aminotransf"/>
</dbReference>
<dbReference type="PANTHER" id="PTHR42790">
    <property type="entry name" value="AMINOTRANSFERASE"/>
    <property type="match status" value="1"/>
</dbReference>
<evidence type="ECO:0000256" key="2">
    <source>
        <dbReference type="ARBA" id="ARBA00022576"/>
    </source>
</evidence>
<proteinExistence type="predicted"/>
<protein>
    <submittedName>
        <fullName evidence="6">Aminotransferase</fullName>
    </submittedName>
</protein>
<name>A0A5C6MGP2_9PLAN</name>
<keyword evidence="4" id="KW-0663">Pyridoxal phosphate</keyword>
<dbReference type="AlphaFoldDB" id="A0A5C6MGP2"/>
<dbReference type="InterPro" id="IPR015421">
    <property type="entry name" value="PyrdxlP-dep_Trfase_major"/>
</dbReference>
<dbReference type="InterPro" id="IPR015422">
    <property type="entry name" value="PyrdxlP-dep_Trfase_small"/>
</dbReference>
<dbReference type="Pfam" id="PF00155">
    <property type="entry name" value="Aminotran_1_2"/>
    <property type="match status" value="1"/>
</dbReference>
<organism evidence="6 7">
    <name type="scientific">Planctomyces bekefii</name>
    <dbReference type="NCBI Taxonomy" id="1653850"/>
    <lineage>
        <taxon>Bacteria</taxon>
        <taxon>Pseudomonadati</taxon>
        <taxon>Planctomycetota</taxon>
        <taxon>Planctomycetia</taxon>
        <taxon>Planctomycetales</taxon>
        <taxon>Planctomycetaceae</taxon>
        <taxon>Planctomyces</taxon>
    </lineage>
</organism>
<gene>
    <name evidence="6" type="ORF">E3A20_03950</name>
</gene>
<keyword evidence="2 6" id="KW-0032">Aminotransferase</keyword>
<dbReference type="PANTHER" id="PTHR42790:SF19">
    <property type="entry name" value="KYNURENINE_ALPHA-AMINOADIPATE AMINOTRANSFERASE, MITOCHONDRIAL"/>
    <property type="match status" value="1"/>
</dbReference>
<reference evidence="6 7" key="1">
    <citation type="submission" date="2019-08" db="EMBL/GenBank/DDBJ databases">
        <title>100 year-old enigma solved: identification of Planctomyces bekefii, the type genus and species of the phylum Planctomycetes.</title>
        <authorList>
            <person name="Svetlana D.N."/>
            <person name="Overmann J."/>
        </authorList>
    </citation>
    <scope>NUCLEOTIDE SEQUENCE [LARGE SCALE GENOMIC DNA]</scope>
    <source>
        <strain evidence="6">Phe10_nw2017</strain>
    </source>
</reference>
<evidence type="ECO:0000256" key="4">
    <source>
        <dbReference type="ARBA" id="ARBA00022898"/>
    </source>
</evidence>